<comment type="caution">
    <text evidence="2">The sequence shown here is derived from an EMBL/GenBank/DDBJ whole genome shotgun (WGS) entry which is preliminary data.</text>
</comment>
<keyword evidence="3" id="KW-1185">Reference proteome</keyword>
<dbReference type="PROSITE" id="PS51257">
    <property type="entry name" value="PROKAR_LIPOPROTEIN"/>
    <property type="match status" value="1"/>
</dbReference>
<dbReference type="Pfam" id="PF01547">
    <property type="entry name" value="SBP_bac_1"/>
    <property type="match status" value="1"/>
</dbReference>
<gene>
    <name evidence="2" type="ORF">ABUK86_21525</name>
</gene>
<evidence type="ECO:0000313" key="2">
    <source>
        <dbReference type="EMBL" id="MES0836373.1"/>
    </source>
</evidence>
<dbReference type="PANTHER" id="PTHR43649">
    <property type="entry name" value="ARABINOSE-BINDING PROTEIN-RELATED"/>
    <property type="match status" value="1"/>
</dbReference>
<dbReference type="Proteomes" id="UP001432401">
    <property type="component" value="Unassembled WGS sequence"/>
</dbReference>
<sequence>MSKKPLATLACLAAVAALTSCSADGDASGNGITVTANSTDRVPMDEVVAAFREANPDTGVTVTYADTDQLQSTLRTQLSSGTGPDVFTVWPGSGNPAALDLLAPSGYLADLSDTAFASEIPEGDRPVTEYEGTTHVVPVTYSGIGVIYSQEALDGLGAEPPTTWSELIELCGTARDEDMSLLALGNQTPWVTQLVTYALAATTVYSDTPDFDGLMASGDASFADSEWRTALEKYLEMEEEGCFNEDPLGTSYEASVSSVVQGRSVGLVQVATTLSQVRTEMGDAELGMFALPATDDAGETLMPGSISAAYGVNAESQNPEAAMAFVEFLGSAEGQDIYATEGGTLTALPDEEREADPALSTLTEFQSQGRTVPFMDQRWPNPRVQQTHFTVVQQLFAGDITVEDALAEMDGSYQEG</sequence>
<protein>
    <submittedName>
        <fullName evidence="2">Extracellular solute-binding protein</fullName>
    </submittedName>
</protein>
<feature type="signal peptide" evidence="1">
    <location>
        <begin position="1"/>
        <end position="22"/>
    </location>
</feature>
<keyword evidence="1" id="KW-0732">Signal</keyword>
<dbReference type="Gene3D" id="3.40.190.10">
    <property type="entry name" value="Periplasmic binding protein-like II"/>
    <property type="match status" value="2"/>
</dbReference>
<feature type="chain" id="PRO_5045059912" evidence="1">
    <location>
        <begin position="23"/>
        <end position="416"/>
    </location>
</feature>
<dbReference type="InterPro" id="IPR006059">
    <property type="entry name" value="SBP"/>
</dbReference>
<dbReference type="RefSeq" id="WP_352985196.1">
    <property type="nucleotide sequence ID" value="NZ_JBEQNA010000001.1"/>
</dbReference>
<dbReference type="SUPFAM" id="SSF53850">
    <property type="entry name" value="Periplasmic binding protein-like II"/>
    <property type="match status" value="1"/>
</dbReference>
<dbReference type="EMBL" id="JBEQNB010000012">
    <property type="protein sequence ID" value="MES0836373.1"/>
    <property type="molecule type" value="Genomic_DNA"/>
</dbReference>
<evidence type="ECO:0000256" key="1">
    <source>
        <dbReference type="SAM" id="SignalP"/>
    </source>
</evidence>
<name>A0ABV1ZZ23_9ACTN</name>
<accession>A0ABV1ZZ23</accession>
<evidence type="ECO:0000313" key="3">
    <source>
        <dbReference type="Proteomes" id="UP001432401"/>
    </source>
</evidence>
<proteinExistence type="predicted"/>
<dbReference type="InterPro" id="IPR050490">
    <property type="entry name" value="Bact_solute-bd_prot1"/>
</dbReference>
<organism evidence="2 3">
    <name type="scientific">Nocardiopsis tropica</name>
    <dbReference type="NCBI Taxonomy" id="109330"/>
    <lineage>
        <taxon>Bacteria</taxon>
        <taxon>Bacillati</taxon>
        <taxon>Actinomycetota</taxon>
        <taxon>Actinomycetes</taxon>
        <taxon>Streptosporangiales</taxon>
        <taxon>Nocardiopsidaceae</taxon>
        <taxon>Nocardiopsis</taxon>
    </lineage>
</organism>
<reference evidence="2 3" key="1">
    <citation type="submission" date="2024-06" db="EMBL/GenBank/DDBJ databases">
        <authorList>
            <person name="Bataeva Y.V."/>
            <person name="Grigorian L.N."/>
            <person name="Solomentsev V.I."/>
        </authorList>
    </citation>
    <scope>NUCLEOTIDE SEQUENCE [LARGE SCALE GENOMIC DNA]</scope>
    <source>
        <strain evidence="3">SCPM-O-B-12605 (RCAM04882)</strain>
    </source>
</reference>